<sequence length="141" mass="15456">MLGILVITHGGMSQGLINAVELVRGKQKNYKTLSIYHEDSIEEFSEKIHGAIIGLNEGEGVIILTDLLSATPYNQAAINMRRLSHIQCRLISGVNLPMLLAAFNERDSGQEIELAAEHIIAAAAEGIKDFTVELNNKMKDK</sequence>
<keyword evidence="3" id="KW-0963">Cytoplasm</keyword>
<evidence type="ECO:0000259" key="8">
    <source>
        <dbReference type="PROSITE" id="PS51096"/>
    </source>
</evidence>
<dbReference type="GO" id="GO:0016020">
    <property type="term" value="C:membrane"/>
    <property type="evidence" value="ECO:0007669"/>
    <property type="project" value="InterPro"/>
</dbReference>
<evidence type="ECO:0000256" key="2">
    <source>
        <dbReference type="ARBA" id="ARBA00022448"/>
    </source>
</evidence>
<dbReference type="EMBL" id="CP157947">
    <property type="protein sequence ID" value="XBS70350.1"/>
    <property type="molecule type" value="Genomic_DNA"/>
</dbReference>
<keyword evidence="7" id="KW-0418">Kinase</keyword>
<evidence type="ECO:0000256" key="6">
    <source>
        <dbReference type="ARBA" id="ARBA00022683"/>
    </source>
</evidence>
<dbReference type="GO" id="GO:0005737">
    <property type="term" value="C:cytoplasm"/>
    <property type="evidence" value="ECO:0007669"/>
    <property type="project" value="UniProtKB-SubCell"/>
</dbReference>
<keyword evidence="5" id="KW-0808">Transferase</keyword>
<evidence type="ECO:0000256" key="1">
    <source>
        <dbReference type="ARBA" id="ARBA00004496"/>
    </source>
</evidence>
<gene>
    <name evidence="9" type="ORF">ABK905_03565</name>
</gene>
<proteinExistence type="predicted"/>
<dbReference type="PANTHER" id="PTHR33799">
    <property type="entry name" value="PTS PERMEASE-RELATED-RELATED"/>
    <property type="match status" value="1"/>
</dbReference>
<organism evidence="9">
    <name type="scientific">Acerihabitans sp. KWT182</name>
    <dbReference type="NCBI Taxonomy" id="3157919"/>
    <lineage>
        <taxon>Bacteria</taxon>
        <taxon>Pseudomonadati</taxon>
        <taxon>Pseudomonadota</taxon>
        <taxon>Gammaproteobacteria</taxon>
        <taxon>Enterobacterales</taxon>
        <taxon>Pectobacteriaceae</taxon>
        <taxon>Acerihabitans</taxon>
    </lineage>
</organism>
<name>A0AAU7QB93_9GAMM</name>
<evidence type="ECO:0000256" key="7">
    <source>
        <dbReference type="ARBA" id="ARBA00022777"/>
    </source>
</evidence>
<dbReference type="GO" id="GO:0016301">
    <property type="term" value="F:kinase activity"/>
    <property type="evidence" value="ECO:0007669"/>
    <property type="project" value="UniProtKB-KW"/>
</dbReference>
<evidence type="ECO:0000313" key="9">
    <source>
        <dbReference type="EMBL" id="XBS70350.1"/>
    </source>
</evidence>
<dbReference type="InterPro" id="IPR033887">
    <property type="entry name" value="PTS_IIA_man"/>
</dbReference>
<dbReference type="PANTHER" id="PTHR33799:SF1">
    <property type="entry name" value="PTS SYSTEM MANNOSE-SPECIFIC EIIAB COMPONENT-RELATED"/>
    <property type="match status" value="1"/>
</dbReference>
<dbReference type="AlphaFoldDB" id="A0AAU7QB93"/>
<dbReference type="SUPFAM" id="SSF53062">
    <property type="entry name" value="PTS system fructose IIA component-like"/>
    <property type="match status" value="1"/>
</dbReference>
<comment type="subcellular location">
    <subcellularLocation>
        <location evidence="1">Cytoplasm</location>
    </subcellularLocation>
</comment>
<reference evidence="9" key="1">
    <citation type="submission" date="2024-06" db="EMBL/GenBank/DDBJ databases">
        <authorList>
            <person name="Coelho C."/>
            <person name="Bento M."/>
            <person name="Garcia E."/>
            <person name="Camelo A."/>
            <person name="Brandao I."/>
            <person name="Espirito Santo C."/>
            <person name="Trovao J."/>
            <person name="Verissimo A."/>
            <person name="Costa J."/>
            <person name="Tiago I."/>
        </authorList>
    </citation>
    <scope>NUCLEOTIDE SEQUENCE</scope>
    <source>
        <strain evidence="9">KWT182</strain>
    </source>
</reference>
<evidence type="ECO:0000256" key="4">
    <source>
        <dbReference type="ARBA" id="ARBA00022597"/>
    </source>
</evidence>
<dbReference type="InterPro" id="IPR036662">
    <property type="entry name" value="PTS_EIIA_man-typ_sf"/>
</dbReference>
<accession>A0AAU7QB93</accession>
<dbReference type="InterPro" id="IPR004701">
    <property type="entry name" value="PTS_EIIA_man-typ"/>
</dbReference>
<dbReference type="InterPro" id="IPR051471">
    <property type="entry name" value="Bacterial_PTS_sugar_comp"/>
</dbReference>
<dbReference type="CDD" id="cd00006">
    <property type="entry name" value="PTS_IIA_man"/>
    <property type="match status" value="1"/>
</dbReference>
<dbReference type="GO" id="GO:0009401">
    <property type="term" value="P:phosphoenolpyruvate-dependent sugar phosphotransferase system"/>
    <property type="evidence" value="ECO:0007669"/>
    <property type="project" value="UniProtKB-KW"/>
</dbReference>
<keyword evidence="6" id="KW-0598">Phosphotransferase system</keyword>
<keyword evidence="4 9" id="KW-0762">Sugar transport</keyword>
<feature type="domain" description="PTS EIIA type-4" evidence="8">
    <location>
        <begin position="1"/>
        <end position="127"/>
    </location>
</feature>
<evidence type="ECO:0000256" key="3">
    <source>
        <dbReference type="ARBA" id="ARBA00022490"/>
    </source>
</evidence>
<dbReference type="PROSITE" id="PS51096">
    <property type="entry name" value="PTS_EIIA_TYPE_4"/>
    <property type="match status" value="1"/>
</dbReference>
<protein>
    <submittedName>
        <fullName evidence="9">PTS sugar transporter subunit IIA</fullName>
    </submittedName>
</protein>
<dbReference type="Pfam" id="PF03610">
    <property type="entry name" value="EIIA-man"/>
    <property type="match status" value="1"/>
</dbReference>
<evidence type="ECO:0000256" key="5">
    <source>
        <dbReference type="ARBA" id="ARBA00022679"/>
    </source>
</evidence>
<keyword evidence="2" id="KW-0813">Transport</keyword>
<dbReference type="Gene3D" id="3.40.50.510">
    <property type="entry name" value="Phosphotransferase system, mannose-type IIA component"/>
    <property type="match status" value="1"/>
</dbReference>